<keyword evidence="3" id="KW-0234">DNA repair</keyword>
<evidence type="ECO:0000256" key="1">
    <source>
        <dbReference type="ARBA" id="ARBA00006638"/>
    </source>
</evidence>
<comment type="similarity">
    <text evidence="1">Belongs to the RAD52 family.</text>
</comment>
<evidence type="ECO:0000313" key="6">
    <source>
        <dbReference type="Proteomes" id="UP000323865"/>
    </source>
</evidence>
<keyword evidence="6" id="KW-1185">Reference proteome</keyword>
<sequence length="252" mass="27530">MLTTTQTEQLLKGVNPSRVKILDGLSHMEAFDIRAHLIRIFGFANWDTRITETVLIYEDFGKNSRGRDSVNVAYRVGIELTVRDEDGNKLARYGDVATGESRGMPATKRGDAHDMAMKTASSQALKRCAINLGDQFGLSLYNQGSTQPFVRGTLVAVASDKAEAPEVEVKGSEQLRETEITESTTPSSTSVSAAESFEEADTEVQAQWHAAVEQAETIEALRKMWGDINNAPAGLQAELRELIPARAKELAA</sequence>
<evidence type="ECO:0000313" key="5">
    <source>
        <dbReference type="EMBL" id="QEU11613.1"/>
    </source>
</evidence>
<dbReference type="RefSeq" id="WP_150333000.1">
    <property type="nucleotide sequence ID" value="NZ_CP044108.1"/>
</dbReference>
<evidence type="ECO:0000256" key="4">
    <source>
        <dbReference type="SAM" id="MobiDB-lite"/>
    </source>
</evidence>
<dbReference type="InterPro" id="IPR042525">
    <property type="entry name" value="Rad52_Rad59_Rad22_sf"/>
</dbReference>
<name>A0ABX6A3D0_9MICO</name>
<evidence type="ECO:0000256" key="2">
    <source>
        <dbReference type="ARBA" id="ARBA00022763"/>
    </source>
</evidence>
<keyword evidence="2" id="KW-0227">DNA damage</keyword>
<dbReference type="Proteomes" id="UP000323865">
    <property type="component" value="Chromosome"/>
</dbReference>
<dbReference type="EMBL" id="CP044108">
    <property type="protein sequence ID" value="QEU11613.1"/>
    <property type="molecule type" value="Genomic_DNA"/>
</dbReference>
<feature type="compositionally biased region" description="Low complexity" evidence="4">
    <location>
        <begin position="181"/>
        <end position="195"/>
    </location>
</feature>
<dbReference type="Gene3D" id="3.30.390.80">
    <property type="entry name" value="DNA repair protein Rad52/59/22"/>
    <property type="match status" value="1"/>
</dbReference>
<evidence type="ECO:0008006" key="7">
    <source>
        <dbReference type="Google" id="ProtNLM"/>
    </source>
</evidence>
<reference evidence="5 6" key="1">
    <citation type="submission" date="2019-09" db="EMBL/GenBank/DDBJ databases">
        <title>FDA dAtabase for Regulatory Grade micrObial Sequences (FDA-ARGOS): Supporting development and validation of Infectious Disease Dx tests.</title>
        <authorList>
            <person name="Sciortino C."/>
            <person name="Tallon L."/>
            <person name="Sadzewicz L."/>
            <person name="Vavikolanu K."/>
            <person name="Mehta A."/>
            <person name="Aluvathingal J."/>
            <person name="Nadendla S."/>
            <person name="Nandy P."/>
            <person name="Geyer C."/>
            <person name="Yan Y."/>
            <person name="Sichtig H."/>
        </authorList>
    </citation>
    <scope>NUCLEOTIDE SEQUENCE [LARGE SCALE GENOMIC DNA]</scope>
    <source>
        <strain evidence="5 6">FDAARGOS_640</strain>
    </source>
</reference>
<gene>
    <name evidence="5" type="ORF">FOB48_04445</name>
</gene>
<organism evidence="5 6">
    <name type="scientific">Dermabacter vaginalis</name>
    <dbReference type="NCBI Taxonomy" id="1630135"/>
    <lineage>
        <taxon>Bacteria</taxon>
        <taxon>Bacillati</taxon>
        <taxon>Actinomycetota</taxon>
        <taxon>Actinomycetes</taxon>
        <taxon>Micrococcales</taxon>
        <taxon>Dermabacteraceae</taxon>
        <taxon>Dermabacter</taxon>
    </lineage>
</organism>
<proteinExistence type="inferred from homology"/>
<evidence type="ECO:0000256" key="3">
    <source>
        <dbReference type="ARBA" id="ARBA00023204"/>
    </source>
</evidence>
<dbReference type="InterPro" id="IPR041247">
    <property type="entry name" value="Rad52_fam"/>
</dbReference>
<feature type="compositionally biased region" description="Basic and acidic residues" evidence="4">
    <location>
        <begin position="166"/>
        <end position="179"/>
    </location>
</feature>
<accession>A0ABX6A3D0</accession>
<dbReference type="Pfam" id="PF04098">
    <property type="entry name" value="Rad52_Rad22"/>
    <property type="match status" value="1"/>
</dbReference>
<dbReference type="SUPFAM" id="SSF54768">
    <property type="entry name" value="dsRNA-binding domain-like"/>
    <property type="match status" value="1"/>
</dbReference>
<protein>
    <recommendedName>
        <fullName evidence="7">DNA repair protein Rad52</fullName>
    </recommendedName>
</protein>
<feature type="region of interest" description="Disordered" evidence="4">
    <location>
        <begin position="166"/>
        <end position="204"/>
    </location>
</feature>